<dbReference type="InterPro" id="IPR036388">
    <property type="entry name" value="WH-like_DNA-bd_sf"/>
</dbReference>
<keyword evidence="2" id="KW-0238">DNA-binding</keyword>
<dbReference type="SUPFAM" id="SSF55781">
    <property type="entry name" value="GAF domain-like"/>
    <property type="match status" value="1"/>
</dbReference>
<dbReference type="Proteomes" id="UP001432168">
    <property type="component" value="Chromosome"/>
</dbReference>
<feature type="compositionally biased region" description="Basic and acidic residues" evidence="4">
    <location>
        <begin position="224"/>
        <end position="233"/>
    </location>
</feature>
<accession>A0ABZ1X8T8</accession>
<dbReference type="RefSeq" id="WP_329271861.1">
    <property type="nucleotide sequence ID" value="NZ_CP109011.1"/>
</dbReference>
<proteinExistence type="predicted"/>
<dbReference type="PANTHER" id="PTHR30136:SF24">
    <property type="entry name" value="HTH-TYPE TRANSCRIPTIONAL REPRESSOR ALLR"/>
    <property type="match status" value="1"/>
</dbReference>
<feature type="region of interest" description="Disordered" evidence="4">
    <location>
        <begin position="217"/>
        <end position="256"/>
    </location>
</feature>
<dbReference type="Gene3D" id="1.10.10.10">
    <property type="entry name" value="Winged helix-like DNA-binding domain superfamily/Winged helix DNA-binding domain"/>
    <property type="match status" value="1"/>
</dbReference>
<evidence type="ECO:0000256" key="2">
    <source>
        <dbReference type="ARBA" id="ARBA00023125"/>
    </source>
</evidence>
<dbReference type="InterPro" id="IPR005471">
    <property type="entry name" value="Tscrpt_reg_IclR_N"/>
</dbReference>
<evidence type="ECO:0000259" key="6">
    <source>
        <dbReference type="PROSITE" id="PS51078"/>
    </source>
</evidence>
<evidence type="ECO:0000313" key="8">
    <source>
        <dbReference type="Proteomes" id="UP001432168"/>
    </source>
</evidence>
<dbReference type="EMBL" id="CP109011">
    <property type="protein sequence ID" value="WUT48568.1"/>
    <property type="molecule type" value="Genomic_DNA"/>
</dbReference>
<name>A0ABZ1X8T8_9ACTN</name>
<feature type="domain" description="IclR-ED" evidence="6">
    <location>
        <begin position="59"/>
        <end position="223"/>
    </location>
</feature>
<dbReference type="Gene3D" id="3.30.450.40">
    <property type="match status" value="1"/>
</dbReference>
<keyword evidence="3" id="KW-0804">Transcription</keyword>
<keyword evidence="8" id="KW-1185">Reference proteome</keyword>
<dbReference type="InterPro" id="IPR014757">
    <property type="entry name" value="Tscrpt_reg_IclR_C"/>
</dbReference>
<dbReference type="SMART" id="SM00346">
    <property type="entry name" value="HTH_ICLR"/>
    <property type="match status" value="1"/>
</dbReference>
<evidence type="ECO:0000256" key="4">
    <source>
        <dbReference type="SAM" id="MobiDB-lite"/>
    </source>
</evidence>
<dbReference type="Pfam" id="PF09339">
    <property type="entry name" value="HTH_IclR"/>
    <property type="match status" value="1"/>
</dbReference>
<dbReference type="PROSITE" id="PS51078">
    <property type="entry name" value="ICLR_ED"/>
    <property type="match status" value="1"/>
</dbReference>
<dbReference type="InterPro" id="IPR029016">
    <property type="entry name" value="GAF-like_dom_sf"/>
</dbReference>
<evidence type="ECO:0000313" key="7">
    <source>
        <dbReference type="EMBL" id="WUT48568.1"/>
    </source>
</evidence>
<keyword evidence="1" id="KW-0805">Transcription regulation</keyword>
<evidence type="ECO:0000259" key="5">
    <source>
        <dbReference type="PROSITE" id="PS51077"/>
    </source>
</evidence>
<dbReference type="InterPro" id="IPR036390">
    <property type="entry name" value="WH_DNA-bd_sf"/>
</dbReference>
<dbReference type="PROSITE" id="PS51077">
    <property type="entry name" value="HTH_ICLR"/>
    <property type="match status" value="1"/>
</dbReference>
<organism evidence="7 8">
    <name type="scientific">Streptomyces pseudovenezuelae</name>
    <dbReference type="NCBI Taxonomy" id="67350"/>
    <lineage>
        <taxon>Bacteria</taxon>
        <taxon>Bacillati</taxon>
        <taxon>Actinomycetota</taxon>
        <taxon>Actinomycetes</taxon>
        <taxon>Kitasatosporales</taxon>
        <taxon>Streptomycetaceae</taxon>
        <taxon>Streptomyces</taxon>
        <taxon>Streptomyces aurantiacus group</taxon>
    </lineage>
</organism>
<dbReference type="SUPFAM" id="SSF46785">
    <property type="entry name" value="Winged helix' DNA-binding domain"/>
    <property type="match status" value="1"/>
</dbReference>
<dbReference type="InterPro" id="IPR050707">
    <property type="entry name" value="HTH_MetabolicPath_Reg"/>
</dbReference>
<evidence type="ECO:0000256" key="3">
    <source>
        <dbReference type="ARBA" id="ARBA00023163"/>
    </source>
</evidence>
<gene>
    <name evidence="7" type="ORF">OG929_42415</name>
</gene>
<dbReference type="Pfam" id="PF01614">
    <property type="entry name" value="IclR_C"/>
    <property type="match status" value="1"/>
</dbReference>
<evidence type="ECO:0000256" key="1">
    <source>
        <dbReference type="ARBA" id="ARBA00023015"/>
    </source>
</evidence>
<feature type="domain" description="HTH iclR-type" evidence="5">
    <location>
        <begin position="1"/>
        <end position="58"/>
    </location>
</feature>
<dbReference type="PANTHER" id="PTHR30136">
    <property type="entry name" value="HELIX-TURN-HELIX TRANSCRIPTIONAL REGULATOR, ICLR FAMILY"/>
    <property type="match status" value="1"/>
</dbReference>
<sequence>MLEGAFALLEVLERAGEAGLTRLSSESGIPKSTAYRLLEQLVGLGAVERRGTCYRMGSRIFRLGRQWQPHPRLRSAAAEPVRRLVRATGATAGIAVLRRGHTLVVDCTPADTGDAWAPLLGGATWPWYTAAGKVLLAQTPSAVPRDSLPAAWPRQAAVIRDRGVAFDREEVVDRVCCAAVPLYDRGQVPVAALFVVTDPAHCLERLAETARDIGTAISTALRSPRPDGHDPVAQRRWHRATGSNAGVRRPVQKNQR</sequence>
<reference evidence="7" key="1">
    <citation type="submission" date="2022-10" db="EMBL/GenBank/DDBJ databases">
        <title>The complete genomes of actinobacterial strains from the NBC collection.</title>
        <authorList>
            <person name="Joergensen T.S."/>
            <person name="Alvarez Arevalo M."/>
            <person name="Sterndorff E.B."/>
            <person name="Faurdal D."/>
            <person name="Vuksanovic O."/>
            <person name="Mourched A.-S."/>
            <person name="Charusanti P."/>
            <person name="Shaw S."/>
            <person name="Blin K."/>
            <person name="Weber T."/>
        </authorList>
    </citation>
    <scope>NUCLEOTIDE SEQUENCE</scope>
    <source>
        <strain evidence="7">NBC_00686</strain>
    </source>
</reference>
<protein>
    <submittedName>
        <fullName evidence="7">Helix-turn-helix domain-containing protein</fullName>
    </submittedName>
</protein>